<dbReference type="PANTHER" id="PTHR46259">
    <property type="entry name" value="ZINC FINGER CCHC-TYPE AND RNA-BINDING MOTIF-CONTAINING PROTEIN 1"/>
    <property type="match status" value="1"/>
</dbReference>
<dbReference type="PANTHER" id="PTHR46259:SF1">
    <property type="entry name" value="ZINC FINGER CCHC-TYPE AND RNA-BINDING MOTIF-CONTAINING PROTEIN 1"/>
    <property type="match status" value="1"/>
</dbReference>
<gene>
    <name evidence="4" type="ORF">QE152_g23581</name>
    <name evidence="5" type="ORF">QE152_g23583</name>
</gene>
<dbReference type="SUPFAM" id="SSF54928">
    <property type="entry name" value="RNA-binding domain, RBD"/>
    <property type="match status" value="1"/>
</dbReference>
<dbReference type="EMBL" id="JASPKY010000236">
    <property type="protein sequence ID" value="KAK9717764.1"/>
    <property type="molecule type" value="Genomic_DNA"/>
</dbReference>
<dbReference type="Proteomes" id="UP001458880">
    <property type="component" value="Unassembled WGS sequence"/>
</dbReference>
<dbReference type="InterPro" id="IPR044598">
    <property type="entry name" value="ZCRB1"/>
</dbReference>
<protein>
    <submittedName>
        <fullName evidence="4">RNA recognition motif</fullName>
    </submittedName>
</protein>
<dbReference type="InterPro" id="IPR012677">
    <property type="entry name" value="Nucleotide-bd_a/b_plait_sf"/>
</dbReference>
<dbReference type="GO" id="GO:0005689">
    <property type="term" value="C:U12-type spliceosomal complex"/>
    <property type="evidence" value="ECO:0007669"/>
    <property type="project" value="InterPro"/>
</dbReference>
<evidence type="ECO:0000313" key="5">
    <source>
        <dbReference type="EMBL" id="KAK9717764.1"/>
    </source>
</evidence>
<evidence type="ECO:0000256" key="1">
    <source>
        <dbReference type="ARBA" id="ARBA00022884"/>
    </source>
</evidence>
<keyword evidence="6" id="KW-1185">Reference proteome</keyword>
<evidence type="ECO:0000313" key="6">
    <source>
        <dbReference type="Proteomes" id="UP001458880"/>
    </source>
</evidence>
<evidence type="ECO:0000256" key="2">
    <source>
        <dbReference type="PROSITE-ProRule" id="PRU00176"/>
    </source>
</evidence>
<dbReference type="GO" id="GO:0003723">
    <property type="term" value="F:RNA binding"/>
    <property type="evidence" value="ECO:0007669"/>
    <property type="project" value="UniProtKB-UniRule"/>
</dbReference>
<name>A0AAW1KGE9_POPJA</name>
<feature type="domain" description="RRM" evidence="3">
    <location>
        <begin position="1"/>
        <end position="66"/>
    </location>
</feature>
<accession>A0AAW1KGE9</accession>
<evidence type="ECO:0000259" key="3">
    <source>
        <dbReference type="PROSITE" id="PS50102"/>
    </source>
</evidence>
<dbReference type="Gene3D" id="3.30.70.330">
    <property type="match status" value="1"/>
</dbReference>
<comment type="caution">
    <text evidence="4">The sequence shown here is derived from an EMBL/GenBank/DDBJ whole genome shotgun (WGS) entry which is preliminary data.</text>
</comment>
<dbReference type="EMBL" id="JASPKY010000236">
    <property type="protein sequence ID" value="KAK9717761.1"/>
    <property type="molecule type" value="Genomic_DNA"/>
</dbReference>
<evidence type="ECO:0000313" key="4">
    <source>
        <dbReference type="EMBL" id="KAK9717761.1"/>
    </source>
</evidence>
<dbReference type="GO" id="GO:0000398">
    <property type="term" value="P:mRNA splicing, via spliceosome"/>
    <property type="evidence" value="ECO:0007669"/>
    <property type="project" value="InterPro"/>
</dbReference>
<sequence length="93" mass="10849">MNEIQQKFERYGKIIRVTLLKVKETRKSKGVAFILFERPDDARKCVEYSNNTLIGGQVLKASMAKDNGRRPPILKNPVKHVNEYPKHRTYSPY</sequence>
<dbReference type="AlphaFoldDB" id="A0AAW1KGE9"/>
<reference evidence="4" key="1">
    <citation type="submission" date="2023-05" db="EMBL/GenBank/DDBJ databases">
        <authorList>
            <person name="Nardi F."/>
            <person name="Carapelli A."/>
            <person name="Cucini C."/>
        </authorList>
    </citation>
    <scope>NUCLEOTIDE SEQUENCE</scope>
    <source>
        <strain evidence="4">DMR45628</strain>
        <tissue evidence="4">Testes</tissue>
    </source>
</reference>
<organism evidence="4 6">
    <name type="scientific">Popillia japonica</name>
    <name type="common">Japanese beetle</name>
    <dbReference type="NCBI Taxonomy" id="7064"/>
    <lineage>
        <taxon>Eukaryota</taxon>
        <taxon>Metazoa</taxon>
        <taxon>Ecdysozoa</taxon>
        <taxon>Arthropoda</taxon>
        <taxon>Hexapoda</taxon>
        <taxon>Insecta</taxon>
        <taxon>Pterygota</taxon>
        <taxon>Neoptera</taxon>
        <taxon>Endopterygota</taxon>
        <taxon>Coleoptera</taxon>
        <taxon>Polyphaga</taxon>
        <taxon>Scarabaeiformia</taxon>
        <taxon>Scarabaeidae</taxon>
        <taxon>Rutelinae</taxon>
        <taxon>Popillia</taxon>
    </lineage>
</organism>
<keyword evidence="1 2" id="KW-0694">RNA-binding</keyword>
<dbReference type="Pfam" id="PF00076">
    <property type="entry name" value="RRM_1"/>
    <property type="match status" value="1"/>
</dbReference>
<dbReference type="SMART" id="SM00360">
    <property type="entry name" value="RRM"/>
    <property type="match status" value="1"/>
</dbReference>
<dbReference type="PROSITE" id="PS50102">
    <property type="entry name" value="RRM"/>
    <property type="match status" value="1"/>
</dbReference>
<dbReference type="InterPro" id="IPR000504">
    <property type="entry name" value="RRM_dom"/>
</dbReference>
<proteinExistence type="predicted"/>
<dbReference type="InterPro" id="IPR035979">
    <property type="entry name" value="RBD_domain_sf"/>
</dbReference>
<reference evidence="4 6" key="2">
    <citation type="journal article" date="2024" name="BMC Genomics">
        <title>De novo assembly and annotation of Popillia japonica's genome with initial clues to its potential as an invasive pest.</title>
        <authorList>
            <person name="Cucini C."/>
            <person name="Boschi S."/>
            <person name="Funari R."/>
            <person name="Cardaioli E."/>
            <person name="Iannotti N."/>
            <person name="Marturano G."/>
            <person name="Paoli F."/>
            <person name="Bruttini M."/>
            <person name="Carapelli A."/>
            <person name="Frati F."/>
            <person name="Nardi F."/>
        </authorList>
    </citation>
    <scope>NUCLEOTIDE SEQUENCE [LARGE SCALE GENOMIC DNA]</scope>
    <source>
        <strain evidence="4">DMR45628</strain>
    </source>
</reference>